<dbReference type="Proteomes" id="UP001209540">
    <property type="component" value="Unassembled WGS sequence"/>
</dbReference>
<organism evidence="1 2">
    <name type="scientific">Phascolomyces articulosus</name>
    <dbReference type="NCBI Taxonomy" id="60185"/>
    <lineage>
        <taxon>Eukaryota</taxon>
        <taxon>Fungi</taxon>
        <taxon>Fungi incertae sedis</taxon>
        <taxon>Mucoromycota</taxon>
        <taxon>Mucoromycotina</taxon>
        <taxon>Mucoromycetes</taxon>
        <taxon>Mucorales</taxon>
        <taxon>Lichtheimiaceae</taxon>
        <taxon>Phascolomyces</taxon>
    </lineage>
</organism>
<proteinExistence type="predicted"/>
<sequence length="103" mass="11836">MAMACVEFLRFLFNLNKGKSEGSIKWKAFGAAVMQQTKGFVIIELTRFNHKIKHVDYYFLFMKTTFSKPIMIFALSCIMLRGELSNNSYIGQQEDAGYSNLCL</sequence>
<gene>
    <name evidence="1" type="ORF">BDA99DRAFT_540732</name>
</gene>
<accession>A0AAD5PAX3</accession>
<protein>
    <submittedName>
        <fullName evidence="1">Uncharacterized protein</fullName>
    </submittedName>
</protein>
<comment type="caution">
    <text evidence="1">The sequence shown here is derived from an EMBL/GenBank/DDBJ whole genome shotgun (WGS) entry which is preliminary data.</text>
</comment>
<name>A0AAD5PAX3_9FUNG</name>
<dbReference type="EMBL" id="JAIXMP010000026">
    <property type="protein sequence ID" value="KAI9253481.1"/>
    <property type="molecule type" value="Genomic_DNA"/>
</dbReference>
<evidence type="ECO:0000313" key="2">
    <source>
        <dbReference type="Proteomes" id="UP001209540"/>
    </source>
</evidence>
<dbReference type="AlphaFoldDB" id="A0AAD5PAX3"/>
<reference evidence="1" key="2">
    <citation type="submission" date="2023-02" db="EMBL/GenBank/DDBJ databases">
        <authorList>
            <consortium name="DOE Joint Genome Institute"/>
            <person name="Mondo S.J."/>
            <person name="Chang Y."/>
            <person name="Wang Y."/>
            <person name="Ahrendt S."/>
            <person name="Andreopoulos W."/>
            <person name="Barry K."/>
            <person name="Beard J."/>
            <person name="Benny G.L."/>
            <person name="Blankenship S."/>
            <person name="Bonito G."/>
            <person name="Cuomo C."/>
            <person name="Desiro A."/>
            <person name="Gervers K.A."/>
            <person name="Hundley H."/>
            <person name="Kuo A."/>
            <person name="LaButti K."/>
            <person name="Lang B.F."/>
            <person name="Lipzen A."/>
            <person name="O'Donnell K."/>
            <person name="Pangilinan J."/>
            <person name="Reynolds N."/>
            <person name="Sandor L."/>
            <person name="Smith M.W."/>
            <person name="Tsang A."/>
            <person name="Grigoriev I.V."/>
            <person name="Stajich J.E."/>
            <person name="Spatafora J.W."/>
        </authorList>
    </citation>
    <scope>NUCLEOTIDE SEQUENCE</scope>
    <source>
        <strain evidence="1">RSA 2281</strain>
    </source>
</reference>
<keyword evidence="2" id="KW-1185">Reference proteome</keyword>
<reference evidence="1" key="1">
    <citation type="journal article" date="2022" name="IScience">
        <title>Evolution of zygomycete secretomes and the origins of terrestrial fungal ecologies.</title>
        <authorList>
            <person name="Chang Y."/>
            <person name="Wang Y."/>
            <person name="Mondo S."/>
            <person name="Ahrendt S."/>
            <person name="Andreopoulos W."/>
            <person name="Barry K."/>
            <person name="Beard J."/>
            <person name="Benny G.L."/>
            <person name="Blankenship S."/>
            <person name="Bonito G."/>
            <person name="Cuomo C."/>
            <person name="Desiro A."/>
            <person name="Gervers K.A."/>
            <person name="Hundley H."/>
            <person name="Kuo A."/>
            <person name="LaButti K."/>
            <person name="Lang B.F."/>
            <person name="Lipzen A."/>
            <person name="O'Donnell K."/>
            <person name="Pangilinan J."/>
            <person name="Reynolds N."/>
            <person name="Sandor L."/>
            <person name="Smith M.E."/>
            <person name="Tsang A."/>
            <person name="Grigoriev I.V."/>
            <person name="Stajich J.E."/>
            <person name="Spatafora J.W."/>
        </authorList>
    </citation>
    <scope>NUCLEOTIDE SEQUENCE</scope>
    <source>
        <strain evidence="1">RSA 2281</strain>
    </source>
</reference>
<evidence type="ECO:0000313" key="1">
    <source>
        <dbReference type="EMBL" id="KAI9253481.1"/>
    </source>
</evidence>